<dbReference type="AlphaFoldDB" id="A0AA38M751"/>
<evidence type="ECO:0000313" key="2">
    <source>
        <dbReference type="EMBL" id="KAJ3645172.1"/>
    </source>
</evidence>
<dbReference type="Proteomes" id="UP001168821">
    <property type="component" value="Unassembled WGS sequence"/>
</dbReference>
<reference evidence="2" key="1">
    <citation type="journal article" date="2023" name="G3 (Bethesda)">
        <title>Whole genome assemblies of Zophobas morio and Tenebrio molitor.</title>
        <authorList>
            <person name="Kaur S."/>
            <person name="Stinson S.A."/>
            <person name="diCenzo G.C."/>
        </authorList>
    </citation>
    <scope>NUCLEOTIDE SEQUENCE</scope>
    <source>
        <strain evidence="2">QUZm001</strain>
    </source>
</reference>
<evidence type="ECO:0000313" key="3">
    <source>
        <dbReference type="Proteomes" id="UP001168821"/>
    </source>
</evidence>
<evidence type="ECO:0000256" key="1">
    <source>
        <dbReference type="SAM" id="MobiDB-lite"/>
    </source>
</evidence>
<sequence length="175" mass="19696">MIAYPAVSFLPAAPSRPEPPPFKIRHSIVALNDTNKPISEIAIILLPHCKTATGDSESERAQSKQKRSLYRAVVPLRSHFFARAFLLRRRLAWSINNRIIGDLALFCGRGVCGPSSSKRHSHRPRGRYRWPSTRSRREDQTEEGCRRGTGMYRGGVVRSKGCVWGARHPCAMPGY</sequence>
<keyword evidence="3" id="KW-1185">Reference proteome</keyword>
<proteinExistence type="predicted"/>
<dbReference type="EMBL" id="JALNTZ010000007">
    <property type="protein sequence ID" value="KAJ3645172.1"/>
    <property type="molecule type" value="Genomic_DNA"/>
</dbReference>
<feature type="region of interest" description="Disordered" evidence="1">
    <location>
        <begin position="113"/>
        <end position="146"/>
    </location>
</feature>
<accession>A0AA38M751</accession>
<comment type="caution">
    <text evidence="2">The sequence shown here is derived from an EMBL/GenBank/DDBJ whole genome shotgun (WGS) entry which is preliminary data.</text>
</comment>
<name>A0AA38M751_9CUCU</name>
<feature type="compositionally biased region" description="Basic residues" evidence="1">
    <location>
        <begin position="117"/>
        <end position="128"/>
    </location>
</feature>
<gene>
    <name evidence="2" type="ORF">Zmor_022853</name>
</gene>
<protein>
    <submittedName>
        <fullName evidence="2">Uncharacterized protein</fullName>
    </submittedName>
</protein>
<feature type="compositionally biased region" description="Basic and acidic residues" evidence="1">
    <location>
        <begin position="135"/>
        <end position="146"/>
    </location>
</feature>
<organism evidence="2 3">
    <name type="scientific">Zophobas morio</name>
    <dbReference type="NCBI Taxonomy" id="2755281"/>
    <lineage>
        <taxon>Eukaryota</taxon>
        <taxon>Metazoa</taxon>
        <taxon>Ecdysozoa</taxon>
        <taxon>Arthropoda</taxon>
        <taxon>Hexapoda</taxon>
        <taxon>Insecta</taxon>
        <taxon>Pterygota</taxon>
        <taxon>Neoptera</taxon>
        <taxon>Endopterygota</taxon>
        <taxon>Coleoptera</taxon>
        <taxon>Polyphaga</taxon>
        <taxon>Cucujiformia</taxon>
        <taxon>Tenebrionidae</taxon>
        <taxon>Zophobas</taxon>
    </lineage>
</organism>